<protein>
    <submittedName>
        <fullName evidence="1">Uncharacterized protein</fullName>
    </submittedName>
</protein>
<dbReference type="AlphaFoldDB" id="C6SHA1"/>
<accession>C6SHA1</accession>
<name>C6SHA1_NEIME</name>
<gene>
    <name evidence="1" type="ORF">NMW_0319</name>
</gene>
<dbReference type="EMBL" id="AM889138">
    <property type="protein sequence ID" value="CBA04802.1"/>
    <property type="molecule type" value="Genomic_DNA"/>
</dbReference>
<sequence length="41" mass="4398">MMPSEIVSDGILYVYIVDNISSKSDGGIISDFNGYLQGVSL</sequence>
<reference evidence="1" key="1">
    <citation type="journal article" date="2008" name="Proc. Natl. Acad. Sci. U.S.A.">
        <title>Whole-genome comparison of disease and carriage strains provides insights into virulence evolution in Neisseria meningitidis.</title>
        <authorList>
            <person name="Schoen C."/>
            <person name="Blom J."/>
            <person name="Claus H."/>
            <person name="Schramm-Glueck A."/>
            <person name="Brandt P."/>
            <person name="Mueller T."/>
            <person name="Goesmann A."/>
            <person name="Joseph B."/>
            <person name="Konietzny S."/>
            <person name="Kurzai O."/>
            <person name="Schmitt C."/>
            <person name="Friedrich T."/>
            <person name="Linke B."/>
            <person name="Vogel U."/>
            <person name="Frosch M."/>
        </authorList>
    </citation>
    <scope>NUCLEOTIDE SEQUENCE</scope>
    <source>
        <strain evidence="1">Alpha275</strain>
    </source>
</reference>
<organism evidence="1">
    <name type="scientific">Neisseria meningitidis alpha275</name>
    <dbReference type="NCBI Taxonomy" id="295996"/>
    <lineage>
        <taxon>Bacteria</taxon>
        <taxon>Pseudomonadati</taxon>
        <taxon>Pseudomonadota</taxon>
        <taxon>Betaproteobacteria</taxon>
        <taxon>Neisseriales</taxon>
        <taxon>Neisseriaceae</taxon>
        <taxon>Neisseria</taxon>
    </lineage>
</organism>
<proteinExistence type="predicted"/>
<evidence type="ECO:0000313" key="1">
    <source>
        <dbReference type="EMBL" id="CBA04802.1"/>
    </source>
</evidence>